<dbReference type="InterPro" id="IPR002068">
    <property type="entry name" value="A-crystallin/Hsp20_dom"/>
</dbReference>
<comment type="similarity">
    <text evidence="1 2">Belongs to the small heat shock protein (HSP20) family.</text>
</comment>
<dbReference type="PROSITE" id="PS01031">
    <property type="entry name" value="SHSP"/>
    <property type="match status" value="1"/>
</dbReference>
<dbReference type="Pfam" id="PF00011">
    <property type="entry name" value="HSP20"/>
    <property type="match status" value="1"/>
</dbReference>
<dbReference type="EMBL" id="JABMJE010000083">
    <property type="protein sequence ID" value="NQS78394.1"/>
    <property type="molecule type" value="Genomic_DNA"/>
</dbReference>
<name>A0A0X3BMZ4_9EURY</name>
<feature type="domain" description="SHSP" evidence="3">
    <location>
        <begin position="1"/>
        <end position="100"/>
    </location>
</feature>
<dbReference type="AlphaFoldDB" id="A0A0X3BMZ4"/>
<gene>
    <name evidence="5" type="ORF">HQQ74_06780</name>
    <name evidence="4" type="ORF">MMAB1_1702</name>
</gene>
<evidence type="ECO:0000256" key="2">
    <source>
        <dbReference type="RuleBase" id="RU003616"/>
    </source>
</evidence>
<dbReference type="Gene3D" id="2.60.40.790">
    <property type="match status" value="1"/>
</dbReference>
<dbReference type="OrthoDB" id="106788at2157"/>
<sequence length="100" mass="11059">MAALRVAPYVCAYSDENEENLHIEIELPGVDKKDITFKMQETSFSIDAARGDVRYVGTYAIGCPVDPDRAKATFRNGLLAVDVPYIQPVAEEVKQIPIAE</sequence>
<dbReference type="CDD" id="cd06464">
    <property type="entry name" value="ACD_sHsps-like"/>
    <property type="match status" value="1"/>
</dbReference>
<dbReference type="GeneID" id="27137504"/>
<dbReference type="RefSeq" id="WP_062263522.1">
    <property type="nucleotide sequence ID" value="NZ_DAIMMY010000081.1"/>
</dbReference>
<evidence type="ECO:0000313" key="5">
    <source>
        <dbReference type="EMBL" id="NQS78394.1"/>
    </source>
</evidence>
<dbReference type="InterPro" id="IPR008978">
    <property type="entry name" value="HSP20-like_chaperone"/>
</dbReference>
<reference evidence="5" key="2">
    <citation type="submission" date="2020-05" db="EMBL/GenBank/DDBJ databases">
        <title>The first insight into the ecology of ammonia-tolerant syntrophic propionate oxidizing bacteria.</title>
        <authorList>
            <person name="Singh A."/>
            <person name="Schnurer A."/>
            <person name="Westerholm M."/>
        </authorList>
    </citation>
    <scope>NUCLEOTIDE SEQUENCE</scope>
    <source>
        <strain evidence="5">MAG54</strain>
    </source>
</reference>
<organism evidence="4 6">
    <name type="scientific">Methanoculleus bourgensis</name>
    <dbReference type="NCBI Taxonomy" id="83986"/>
    <lineage>
        <taxon>Archaea</taxon>
        <taxon>Methanobacteriati</taxon>
        <taxon>Methanobacteriota</taxon>
        <taxon>Stenosarchaea group</taxon>
        <taxon>Methanomicrobia</taxon>
        <taxon>Methanomicrobiales</taxon>
        <taxon>Methanomicrobiaceae</taxon>
        <taxon>Methanoculleus</taxon>
    </lineage>
</organism>
<reference evidence="4 6" key="1">
    <citation type="submission" date="2016-01" db="EMBL/GenBank/DDBJ databases">
        <authorList>
            <person name="Manzoor S."/>
        </authorList>
    </citation>
    <scope>NUCLEOTIDE SEQUENCE [LARGE SCALE GENOMIC DNA]</scope>
    <source>
        <strain evidence="4">Methanoculleus sp MAB1</strain>
    </source>
</reference>
<evidence type="ECO:0000313" key="6">
    <source>
        <dbReference type="Proteomes" id="UP000069850"/>
    </source>
</evidence>
<dbReference type="EMBL" id="LT158599">
    <property type="protein sequence ID" value="CVK32915.1"/>
    <property type="molecule type" value="Genomic_DNA"/>
</dbReference>
<evidence type="ECO:0000313" key="4">
    <source>
        <dbReference type="EMBL" id="CVK32915.1"/>
    </source>
</evidence>
<accession>A0A0X3BMZ4</accession>
<dbReference type="KEGG" id="mema:MMAB1_1702"/>
<keyword evidence="4" id="KW-0346">Stress response</keyword>
<dbReference type="SUPFAM" id="SSF49764">
    <property type="entry name" value="HSP20-like chaperones"/>
    <property type="match status" value="1"/>
</dbReference>
<evidence type="ECO:0000259" key="3">
    <source>
        <dbReference type="PROSITE" id="PS01031"/>
    </source>
</evidence>
<proteinExistence type="inferred from homology"/>
<protein>
    <submittedName>
        <fullName evidence="5">Hsp20/alpha crystallin family protein</fullName>
    </submittedName>
    <submittedName>
        <fullName evidence="4">Putative small heat shock protein</fullName>
    </submittedName>
</protein>
<evidence type="ECO:0000256" key="1">
    <source>
        <dbReference type="PROSITE-ProRule" id="PRU00285"/>
    </source>
</evidence>
<dbReference type="Proteomes" id="UP000737555">
    <property type="component" value="Unassembled WGS sequence"/>
</dbReference>
<dbReference type="Proteomes" id="UP000069850">
    <property type="component" value="Chromosome 1"/>
</dbReference>